<evidence type="ECO:0000313" key="2">
    <source>
        <dbReference type="Proteomes" id="UP001485043"/>
    </source>
</evidence>
<keyword evidence="2" id="KW-1185">Reference proteome</keyword>
<accession>A0AAW1SMD5</accession>
<reference evidence="1 2" key="1">
    <citation type="journal article" date="2024" name="Nat. Commun.">
        <title>Phylogenomics reveals the evolutionary origins of lichenization in chlorophyte algae.</title>
        <authorList>
            <person name="Puginier C."/>
            <person name="Libourel C."/>
            <person name="Otte J."/>
            <person name="Skaloud P."/>
            <person name="Haon M."/>
            <person name="Grisel S."/>
            <person name="Petersen M."/>
            <person name="Berrin J.G."/>
            <person name="Delaux P.M."/>
            <person name="Dal Grande F."/>
            <person name="Keller J."/>
        </authorList>
    </citation>
    <scope>NUCLEOTIDE SEQUENCE [LARGE SCALE GENOMIC DNA]</scope>
    <source>
        <strain evidence="1 2">SAG 2523</strain>
    </source>
</reference>
<organism evidence="1 2">
    <name type="scientific">Apatococcus fuscideae</name>
    <dbReference type="NCBI Taxonomy" id="2026836"/>
    <lineage>
        <taxon>Eukaryota</taxon>
        <taxon>Viridiplantae</taxon>
        <taxon>Chlorophyta</taxon>
        <taxon>core chlorophytes</taxon>
        <taxon>Trebouxiophyceae</taxon>
        <taxon>Chlorellales</taxon>
        <taxon>Chlorellaceae</taxon>
        <taxon>Apatococcus</taxon>
    </lineage>
</organism>
<evidence type="ECO:0000313" key="1">
    <source>
        <dbReference type="EMBL" id="KAK9848852.1"/>
    </source>
</evidence>
<sequence length="118" mass="12904">MGLDGGSTTMALVREPRQGPMLQLDGTGVDQFFFGTPDYLELDVDQVTLQAEVCSTPFCHDKVGIEWGSCIYGCSSCNDQQRLDRHCSEGALKPSCHGWQSQPALLCEPGNGRQARDH</sequence>
<name>A0AAW1SMD5_9CHLO</name>
<comment type="caution">
    <text evidence="1">The sequence shown here is derived from an EMBL/GenBank/DDBJ whole genome shotgun (WGS) entry which is preliminary data.</text>
</comment>
<proteinExistence type="predicted"/>
<protein>
    <submittedName>
        <fullName evidence="1">Uncharacterized protein</fullName>
    </submittedName>
</protein>
<dbReference type="EMBL" id="JALJOV010001377">
    <property type="protein sequence ID" value="KAK9848852.1"/>
    <property type="molecule type" value="Genomic_DNA"/>
</dbReference>
<gene>
    <name evidence="1" type="ORF">WJX84_011445</name>
</gene>
<dbReference type="AlphaFoldDB" id="A0AAW1SMD5"/>
<dbReference type="Proteomes" id="UP001485043">
    <property type="component" value="Unassembled WGS sequence"/>
</dbReference>